<dbReference type="EMBL" id="CP003257">
    <property type="protein sequence ID" value="AEX84490.1"/>
    <property type="molecule type" value="Genomic_DNA"/>
</dbReference>
<evidence type="ECO:0000256" key="1">
    <source>
        <dbReference type="SAM" id="Phobius"/>
    </source>
</evidence>
<keyword evidence="1" id="KW-0472">Membrane</keyword>
<protein>
    <submittedName>
        <fullName evidence="2">Putative permease</fullName>
    </submittedName>
</protein>
<dbReference type="Proteomes" id="UP000007161">
    <property type="component" value="Chromosome"/>
</dbReference>
<feature type="transmembrane region" description="Helical" evidence="1">
    <location>
        <begin position="111"/>
        <end position="131"/>
    </location>
</feature>
<keyword evidence="3" id="KW-1185">Reference proteome</keyword>
<keyword evidence="1" id="KW-0812">Transmembrane</keyword>
<dbReference type="HOGENOM" id="CLU_101297_2_0_0"/>
<dbReference type="STRING" id="443254.Marpi_0030"/>
<name>H2J2P6_MARPK</name>
<feature type="transmembrane region" description="Helical" evidence="1">
    <location>
        <begin position="6"/>
        <end position="23"/>
    </location>
</feature>
<feature type="transmembrane region" description="Helical" evidence="1">
    <location>
        <begin position="143"/>
        <end position="162"/>
    </location>
</feature>
<dbReference type="KEGG" id="mpz:Marpi_0030"/>
<keyword evidence="1" id="KW-1133">Transmembrane helix</keyword>
<sequence length="163" mass="18205">MSTIISGGIFVLFVMGLYISLLRKNEKQKFKKALKKGKKNLIQNVLRLFIIFLIIGMLQNFLAPDKVGQFLLNFSGIKGVVAGLITGSIMMGPPASGYPIAQYLFQNNATVSLVTAFLLSWVMLGIMFITYEFQYLGKKFTLIRNTLAVISIIIISIIMEMII</sequence>
<accession>H2J2P6</accession>
<organism evidence="2 3">
    <name type="scientific">Marinitoga piezophila (strain DSM 14283 / JCM 11233 / KA3)</name>
    <dbReference type="NCBI Taxonomy" id="443254"/>
    <lineage>
        <taxon>Bacteria</taxon>
        <taxon>Thermotogati</taxon>
        <taxon>Thermotogota</taxon>
        <taxon>Thermotogae</taxon>
        <taxon>Petrotogales</taxon>
        <taxon>Petrotogaceae</taxon>
        <taxon>Marinitoga</taxon>
    </lineage>
</organism>
<proteinExistence type="predicted"/>
<dbReference type="RefSeq" id="WP_014295562.1">
    <property type="nucleotide sequence ID" value="NC_016751.1"/>
</dbReference>
<reference evidence="2 3" key="1">
    <citation type="journal article" date="2012" name="J. Bacteriol.">
        <title>Complete Genome Sequence of the Thermophilic, Piezophilic, Heterotrophic Bacterium Marinitoga piezophila KA3.</title>
        <authorList>
            <person name="Lucas S."/>
            <person name="Han J."/>
            <person name="Lapidus A."/>
            <person name="Cheng J.F."/>
            <person name="Goodwin L.A."/>
            <person name="Pitluck S."/>
            <person name="Peters L."/>
            <person name="Mikhailova N."/>
            <person name="Teshima H."/>
            <person name="Detter J.C."/>
            <person name="Han C."/>
            <person name="Tapia R."/>
            <person name="Land M."/>
            <person name="Hauser L."/>
            <person name="Kyrpides N.C."/>
            <person name="Ivanova N."/>
            <person name="Pagani I."/>
            <person name="Vannier P."/>
            <person name="Oger P."/>
            <person name="Bartlett D.H."/>
            <person name="Noll K.M."/>
            <person name="Woyke T."/>
            <person name="Jebbar M."/>
        </authorList>
    </citation>
    <scope>NUCLEOTIDE SEQUENCE [LARGE SCALE GENOMIC DNA]</scope>
    <source>
        <strain evidence="3">DSM 14283 / JCM 11233 / KA3</strain>
    </source>
</reference>
<dbReference type="eggNOG" id="COG0701">
    <property type="taxonomic scope" value="Bacteria"/>
</dbReference>
<gene>
    <name evidence="2" type="ordered locus">Marpi_0030</name>
</gene>
<dbReference type="AlphaFoldDB" id="H2J2P6"/>
<feature type="transmembrane region" description="Helical" evidence="1">
    <location>
        <begin position="44"/>
        <end position="64"/>
    </location>
</feature>
<evidence type="ECO:0000313" key="3">
    <source>
        <dbReference type="Proteomes" id="UP000007161"/>
    </source>
</evidence>
<feature type="transmembrane region" description="Helical" evidence="1">
    <location>
        <begin position="70"/>
        <end position="90"/>
    </location>
</feature>
<reference evidence="3" key="2">
    <citation type="submission" date="2012-01" db="EMBL/GenBank/DDBJ databases">
        <title>Complete sequence of chromosome of Marinitoga piezophila KA3.</title>
        <authorList>
            <person name="Lucas S."/>
            <person name="Han J."/>
            <person name="Lapidus A."/>
            <person name="Cheng J.-F."/>
            <person name="Goodwin L."/>
            <person name="Pitluck S."/>
            <person name="Peters L."/>
            <person name="Mikhailova N."/>
            <person name="Teshima H."/>
            <person name="Detter J.C."/>
            <person name="Han C."/>
            <person name="Tapia R."/>
            <person name="Land M."/>
            <person name="Hauser L."/>
            <person name="Kyrpides N."/>
            <person name="Ivanova N."/>
            <person name="Pagani I."/>
            <person name="Jebbar M."/>
            <person name="Vannier P."/>
            <person name="Oger P."/>
            <person name="Cario A."/>
            <person name="Bartlett D."/>
            <person name="Noll K.M."/>
            <person name="Woyke T."/>
        </authorList>
    </citation>
    <scope>NUCLEOTIDE SEQUENCE [LARGE SCALE GENOMIC DNA]</scope>
    <source>
        <strain evidence="3">DSM 14283 / JCM 11233 / KA3</strain>
    </source>
</reference>
<dbReference type="OrthoDB" id="370558at2"/>
<evidence type="ECO:0000313" key="2">
    <source>
        <dbReference type="EMBL" id="AEX84490.1"/>
    </source>
</evidence>